<dbReference type="OrthoDB" id="821019at2759"/>
<proteinExistence type="predicted"/>
<dbReference type="GO" id="GO:0006406">
    <property type="term" value="P:mRNA export from nucleus"/>
    <property type="evidence" value="ECO:0007669"/>
    <property type="project" value="TreeGrafter"/>
</dbReference>
<gene>
    <name evidence="2" type="ORF">OIU85_028980</name>
</gene>
<reference evidence="2" key="1">
    <citation type="submission" date="2022-11" db="EMBL/GenBank/DDBJ databases">
        <authorList>
            <person name="Hyden B.L."/>
            <person name="Feng K."/>
            <person name="Yates T."/>
            <person name="Jawdy S."/>
            <person name="Smart L.B."/>
            <person name="Muchero W."/>
        </authorList>
    </citation>
    <scope>NUCLEOTIDE SEQUENCE</scope>
    <source>
        <tissue evidence="2">Shoot tip</tissue>
    </source>
</reference>
<dbReference type="GO" id="GO:0000445">
    <property type="term" value="C:THO complex part of transcription export complex"/>
    <property type="evidence" value="ECO:0007669"/>
    <property type="project" value="TreeGrafter"/>
</dbReference>
<keyword evidence="3" id="KW-1185">Reference proteome</keyword>
<organism evidence="2 3">
    <name type="scientific">Salix viminalis</name>
    <name type="common">Common osier</name>
    <name type="synonym">Basket willow</name>
    <dbReference type="NCBI Taxonomy" id="40686"/>
    <lineage>
        <taxon>Eukaryota</taxon>
        <taxon>Viridiplantae</taxon>
        <taxon>Streptophyta</taxon>
        <taxon>Embryophyta</taxon>
        <taxon>Tracheophyta</taxon>
        <taxon>Spermatophyta</taxon>
        <taxon>Magnoliopsida</taxon>
        <taxon>eudicotyledons</taxon>
        <taxon>Gunneridae</taxon>
        <taxon>Pentapetalae</taxon>
        <taxon>rosids</taxon>
        <taxon>fabids</taxon>
        <taxon>Malpighiales</taxon>
        <taxon>Salicaceae</taxon>
        <taxon>Saliceae</taxon>
        <taxon>Salix</taxon>
    </lineage>
</organism>
<comment type="caution">
    <text evidence="2">The sequence shown here is derived from an EMBL/GenBank/DDBJ whole genome shotgun (WGS) entry which is preliminary data.</text>
</comment>
<evidence type="ECO:0000313" key="2">
    <source>
        <dbReference type="EMBL" id="KAJ6702963.1"/>
    </source>
</evidence>
<protein>
    <submittedName>
        <fullName evidence="2">HPR1</fullName>
    </submittedName>
</protein>
<feature type="compositionally biased region" description="Polar residues" evidence="1">
    <location>
        <begin position="595"/>
        <end position="606"/>
    </location>
</feature>
<dbReference type="Pfam" id="PF11957">
    <property type="entry name" value="efThoc1"/>
    <property type="match status" value="2"/>
</dbReference>
<dbReference type="PANTHER" id="PTHR13265:SF0">
    <property type="entry name" value="HPR1"/>
    <property type="match status" value="1"/>
</dbReference>
<reference evidence="2" key="2">
    <citation type="journal article" date="2023" name="Int. J. Mol. Sci.">
        <title>De Novo Assembly and Annotation of 11 Diverse Shrub Willow (Salix) Genomes Reveals Novel Gene Organization in Sex-Linked Regions.</title>
        <authorList>
            <person name="Hyden B."/>
            <person name="Feng K."/>
            <person name="Yates T.B."/>
            <person name="Jawdy S."/>
            <person name="Cereghino C."/>
            <person name="Smart L.B."/>
            <person name="Muchero W."/>
        </authorList>
    </citation>
    <scope>NUCLEOTIDE SEQUENCE [LARGE SCALE GENOMIC DNA]</scope>
    <source>
        <tissue evidence="2">Shoot tip</tissue>
    </source>
</reference>
<feature type="compositionally biased region" description="Basic and acidic residues" evidence="1">
    <location>
        <begin position="534"/>
        <end position="552"/>
    </location>
</feature>
<dbReference type="EMBL" id="JAPFFL010000009">
    <property type="protein sequence ID" value="KAJ6702963.1"/>
    <property type="molecule type" value="Genomic_DNA"/>
</dbReference>
<feature type="compositionally biased region" description="Basic and acidic residues" evidence="1">
    <location>
        <begin position="607"/>
        <end position="628"/>
    </location>
</feature>
<evidence type="ECO:0000313" key="3">
    <source>
        <dbReference type="Proteomes" id="UP001151529"/>
    </source>
</evidence>
<name>A0A9Q0T6X6_SALVM</name>
<dbReference type="PANTHER" id="PTHR13265">
    <property type="entry name" value="THO COMPLEX SUBUNIT 1"/>
    <property type="match status" value="1"/>
</dbReference>
<sequence length="652" mass="73824">MAEFRRAILQSGPIESFALQTVQEFIEPQKQTKLVQDENQLLENMLRTLLQELVSSSAQSTEEIMLYGKSIDEGEDSQGQIPRLLDVVLYLCEREHVEGGMIFQLLEDLTEMSTMRNCKDIFGYIESKQDILGKQELFARGKLVMLRTCNQLLRRLSKANDVVFCGRILMFLAHFFPLSERSAVNIKGVFNTSNETKYEKEPPAAISLDFNFYKTMWSLQEYFCDPSLTLSPIKWQKFSSSLMVILNTFEAQPLSEEEGSANNLEEEAASFNIKYLTSSKLMGLELKDPSFRRHVLVQCLILFDYLKAPGKNDKDLTSESVVSAVPLLIIFYTCQNLDVQRHCNIYVLVCNLEKNWQLGDLEPNKKSDWCGRNNLIVTIPLVCSLTVENIIKHEKNWRWWKRDGCPPFEKQPIENKTVQDGGKKKRPRWRLGNKELSQLWKWADQNPNALTDPQRVRTPAIADYWKPLAEDMDSSAGIEADYHHKNNRVYCWKGLRVSARQDLDGFSRFTDHGIEGVVPLELLPPDVRSKHQAKHNDSKSNDRSKRAKKDGPRSAAHQVKDNQIATPASEIDGEGIRTDLEASAAAPMDSDDMVTTGNISQSSTPTPDEHQKQSPDADGDREAGHVEADAEAEAGMINGETDAEEVDLEAGG</sequence>
<feature type="compositionally biased region" description="Acidic residues" evidence="1">
    <location>
        <begin position="641"/>
        <end position="652"/>
    </location>
</feature>
<evidence type="ECO:0000256" key="1">
    <source>
        <dbReference type="SAM" id="MobiDB-lite"/>
    </source>
</evidence>
<dbReference type="InterPro" id="IPR021861">
    <property type="entry name" value="THO_THOC1"/>
</dbReference>
<dbReference type="AlphaFoldDB" id="A0A9Q0T6X6"/>
<feature type="region of interest" description="Disordered" evidence="1">
    <location>
        <begin position="523"/>
        <end position="652"/>
    </location>
</feature>
<accession>A0A9Q0T6X6</accession>
<dbReference type="Proteomes" id="UP001151529">
    <property type="component" value="Chromosome 3"/>
</dbReference>